<dbReference type="InterPro" id="IPR000639">
    <property type="entry name" value="Epox_hydrolase-like"/>
</dbReference>
<dbReference type="PANTHER" id="PTHR43194">
    <property type="entry name" value="HYDROLASE ALPHA/BETA FOLD FAMILY"/>
    <property type="match status" value="1"/>
</dbReference>
<feature type="domain" description="AB hydrolase-1" evidence="1">
    <location>
        <begin position="36"/>
        <end position="140"/>
    </location>
</feature>
<dbReference type="InterPro" id="IPR000073">
    <property type="entry name" value="AB_hydrolase_1"/>
</dbReference>
<organism evidence="2 3">
    <name type="scientific">Amnibacterium kyonggiense</name>
    <dbReference type="NCBI Taxonomy" id="595671"/>
    <lineage>
        <taxon>Bacteria</taxon>
        <taxon>Bacillati</taxon>
        <taxon>Actinomycetota</taxon>
        <taxon>Actinomycetes</taxon>
        <taxon>Micrococcales</taxon>
        <taxon>Microbacteriaceae</taxon>
        <taxon>Amnibacterium</taxon>
    </lineage>
</organism>
<dbReference type="EMBL" id="SOAM01000004">
    <property type="protein sequence ID" value="TDS75085.1"/>
    <property type="molecule type" value="Genomic_DNA"/>
</dbReference>
<dbReference type="Pfam" id="PF00561">
    <property type="entry name" value="Abhydrolase_1"/>
    <property type="match status" value="1"/>
</dbReference>
<evidence type="ECO:0000259" key="1">
    <source>
        <dbReference type="Pfam" id="PF00561"/>
    </source>
</evidence>
<proteinExistence type="predicted"/>
<dbReference type="PANTHER" id="PTHR43194:SF5">
    <property type="entry name" value="PIMELOYL-[ACYL-CARRIER PROTEIN] METHYL ESTER ESTERASE"/>
    <property type="match status" value="1"/>
</dbReference>
<accession>A0A4R7FDN6</accession>
<evidence type="ECO:0000313" key="2">
    <source>
        <dbReference type="EMBL" id="TDS75085.1"/>
    </source>
</evidence>
<dbReference type="AlphaFoldDB" id="A0A4R7FDN6"/>
<dbReference type="GO" id="GO:0003824">
    <property type="term" value="F:catalytic activity"/>
    <property type="evidence" value="ECO:0007669"/>
    <property type="project" value="InterPro"/>
</dbReference>
<dbReference type="Gene3D" id="3.40.50.1820">
    <property type="entry name" value="alpha/beta hydrolase"/>
    <property type="match status" value="1"/>
</dbReference>
<dbReference type="Proteomes" id="UP000295344">
    <property type="component" value="Unassembled WGS sequence"/>
</dbReference>
<evidence type="ECO:0000313" key="3">
    <source>
        <dbReference type="Proteomes" id="UP000295344"/>
    </source>
</evidence>
<comment type="caution">
    <text evidence="2">The sequence shown here is derived from an EMBL/GenBank/DDBJ whole genome shotgun (WGS) entry which is preliminary data.</text>
</comment>
<keyword evidence="3" id="KW-1185">Reference proteome</keyword>
<dbReference type="SUPFAM" id="SSF53474">
    <property type="entry name" value="alpha/beta-Hydrolases"/>
    <property type="match status" value="1"/>
</dbReference>
<dbReference type="InterPro" id="IPR029058">
    <property type="entry name" value="AB_hydrolase_fold"/>
</dbReference>
<name>A0A4R7FDN6_9MICO</name>
<gene>
    <name evidence="2" type="ORF">CLV52_3612</name>
</gene>
<dbReference type="PRINTS" id="PR00412">
    <property type="entry name" value="EPOXHYDRLASE"/>
</dbReference>
<protein>
    <submittedName>
        <fullName evidence="2">Pimeloyl-ACP methyl ester carboxylesterase</fullName>
    </submittedName>
</protein>
<dbReference type="InterPro" id="IPR050228">
    <property type="entry name" value="Carboxylesterase_BioH"/>
</dbReference>
<sequence length="292" mass="30219">MRAAPQCAEDPALASAMLVPIGAGTSISLTDTGRGPAVVLIHGWPVTAVHWRHVVPVLLRAGYRTVEVEARGLGDASSGRGDHAKATLAREVLAALDAIGVRRFAVVGHDVGATVALLMAADQPGRVAALAVEEEVSPGIEVESEEADSYPSWHLPLFTAPEGVAERLLAGRLDATVDAYLGGSAGPAGLDFDAHVAYMGAYATDARLAATLALYRSATDDATAVRRAVRRRLPMPGLAIAGRFGRGGQVAEALSHAVGRVHSVVVRDAGHYPAEESPDAVNGALIPFLRAA</sequence>
<reference evidence="2 3" key="1">
    <citation type="submission" date="2019-03" db="EMBL/GenBank/DDBJ databases">
        <title>Genomic Encyclopedia of Archaeal and Bacterial Type Strains, Phase II (KMG-II): from individual species to whole genera.</title>
        <authorList>
            <person name="Goeker M."/>
        </authorList>
    </citation>
    <scope>NUCLEOTIDE SEQUENCE [LARGE SCALE GENOMIC DNA]</scope>
    <source>
        <strain evidence="2 3">DSM 24782</strain>
    </source>
</reference>